<dbReference type="GeneID" id="66080286"/>
<evidence type="ECO:0000313" key="4">
    <source>
        <dbReference type="Proteomes" id="UP001049176"/>
    </source>
</evidence>
<organism evidence="3 4">
    <name type="scientific">Marasmius oreades</name>
    <name type="common">fairy-ring Marasmius</name>
    <dbReference type="NCBI Taxonomy" id="181124"/>
    <lineage>
        <taxon>Eukaryota</taxon>
        <taxon>Fungi</taxon>
        <taxon>Dikarya</taxon>
        <taxon>Basidiomycota</taxon>
        <taxon>Agaricomycotina</taxon>
        <taxon>Agaricomycetes</taxon>
        <taxon>Agaricomycetidae</taxon>
        <taxon>Agaricales</taxon>
        <taxon>Marasmiineae</taxon>
        <taxon>Marasmiaceae</taxon>
        <taxon>Marasmius</taxon>
    </lineage>
</organism>
<dbReference type="KEGG" id="more:E1B28_011211"/>
<keyword evidence="4" id="KW-1185">Reference proteome</keyword>
<proteinExistence type="predicted"/>
<feature type="compositionally biased region" description="Low complexity" evidence="1">
    <location>
        <begin position="1"/>
        <end position="14"/>
    </location>
</feature>
<dbReference type="InterPro" id="IPR008978">
    <property type="entry name" value="HSP20-like_chaperone"/>
</dbReference>
<dbReference type="Proteomes" id="UP001049176">
    <property type="component" value="Chromosome 7"/>
</dbReference>
<dbReference type="Gene3D" id="2.60.40.790">
    <property type="match status" value="1"/>
</dbReference>
<sequence length="268" mass="30665">MPTPPSMSRRPTTSKLSPTDKRMAQETDPNTPNTPTRITVPGTSELGNYRDEQERLPPVVELSPSNSRSLSHDMVESSLVDESIPLAEGSDLDDLWATIRQKKEKKVAKEQPKVQSLREPQEGEEEFSQLDVPAPEIPRESPKPDSSQKRVRKQKSFTSFRESADGRELVAFIDVQGCEKQDVHVSYQRNRLVVSWFFVECTEWEEDGCIVRERVINNFQRAFPLPEGTRFKEIRCAMNGRHLVLKYPNSRSFRVENVAYDSRGSVRS</sequence>
<reference evidence="3" key="1">
    <citation type="journal article" date="2021" name="Genome Biol. Evol.">
        <title>The assembled and annotated genome of the fairy-ring fungus Marasmius oreades.</title>
        <authorList>
            <person name="Hiltunen M."/>
            <person name="Ament-Velasquez S.L."/>
            <person name="Johannesson H."/>
        </authorList>
    </citation>
    <scope>NUCLEOTIDE SEQUENCE</scope>
    <source>
        <strain evidence="3">03SP1</strain>
    </source>
</reference>
<dbReference type="SUPFAM" id="SSF49764">
    <property type="entry name" value="HSP20-like chaperones"/>
    <property type="match status" value="1"/>
</dbReference>
<feature type="compositionally biased region" description="Polar residues" evidence="1">
    <location>
        <begin position="27"/>
        <end position="46"/>
    </location>
</feature>
<dbReference type="CDD" id="cd06464">
    <property type="entry name" value="ACD_sHsps-like"/>
    <property type="match status" value="1"/>
</dbReference>
<dbReference type="OrthoDB" id="1431247at2759"/>
<dbReference type="AlphaFoldDB" id="A0A9P7UPQ9"/>
<dbReference type="EMBL" id="CM032187">
    <property type="protein sequence ID" value="KAG7089538.1"/>
    <property type="molecule type" value="Genomic_DNA"/>
</dbReference>
<comment type="caution">
    <text evidence="3">The sequence shown here is derived from an EMBL/GenBank/DDBJ whole genome shotgun (WGS) entry which is preliminary data.</text>
</comment>
<feature type="domain" description="SHSP" evidence="2">
    <location>
        <begin position="172"/>
        <end position="246"/>
    </location>
</feature>
<accession>A0A9P7UPQ9</accession>
<feature type="region of interest" description="Disordered" evidence="1">
    <location>
        <begin position="1"/>
        <end position="74"/>
    </location>
</feature>
<feature type="compositionally biased region" description="Basic and acidic residues" evidence="1">
    <location>
        <begin position="137"/>
        <end position="148"/>
    </location>
</feature>
<dbReference type="Pfam" id="PF00011">
    <property type="entry name" value="HSP20"/>
    <property type="match status" value="1"/>
</dbReference>
<protein>
    <recommendedName>
        <fullName evidence="2">SHSP domain-containing protein</fullName>
    </recommendedName>
</protein>
<evidence type="ECO:0000259" key="2">
    <source>
        <dbReference type="Pfam" id="PF00011"/>
    </source>
</evidence>
<evidence type="ECO:0000313" key="3">
    <source>
        <dbReference type="EMBL" id="KAG7089538.1"/>
    </source>
</evidence>
<gene>
    <name evidence="3" type="ORF">E1B28_011211</name>
</gene>
<feature type="region of interest" description="Disordered" evidence="1">
    <location>
        <begin position="104"/>
        <end position="159"/>
    </location>
</feature>
<evidence type="ECO:0000256" key="1">
    <source>
        <dbReference type="SAM" id="MobiDB-lite"/>
    </source>
</evidence>
<name>A0A9P7UPQ9_9AGAR</name>
<dbReference type="InterPro" id="IPR002068">
    <property type="entry name" value="A-crystallin/Hsp20_dom"/>
</dbReference>
<dbReference type="RefSeq" id="XP_043006008.1">
    <property type="nucleotide sequence ID" value="XM_043156223.1"/>
</dbReference>